<dbReference type="PANTHER" id="PTHR34615:SF1">
    <property type="entry name" value="PX DOMAIN-CONTAINING PROTEIN"/>
    <property type="match status" value="1"/>
</dbReference>
<gene>
    <name evidence="1" type="ORF">PMEA_00010563</name>
</gene>
<dbReference type="Proteomes" id="UP001159428">
    <property type="component" value="Unassembled WGS sequence"/>
</dbReference>
<protein>
    <recommendedName>
        <fullName evidence="3">DDE Tnp4 domain-containing protein</fullName>
    </recommendedName>
</protein>
<dbReference type="EMBL" id="CALNXJ010000002">
    <property type="protein sequence ID" value="CAH3032967.1"/>
    <property type="molecule type" value="Genomic_DNA"/>
</dbReference>
<comment type="caution">
    <text evidence="1">The sequence shown here is derived from an EMBL/GenBank/DDBJ whole genome shotgun (WGS) entry which is preliminary data.</text>
</comment>
<proteinExistence type="predicted"/>
<evidence type="ECO:0000313" key="1">
    <source>
        <dbReference type="EMBL" id="CAH3032967.1"/>
    </source>
</evidence>
<name>A0AAU9VPU9_9CNID</name>
<reference evidence="1 2" key="1">
    <citation type="submission" date="2022-05" db="EMBL/GenBank/DDBJ databases">
        <authorList>
            <consortium name="Genoscope - CEA"/>
            <person name="William W."/>
        </authorList>
    </citation>
    <scope>NUCLEOTIDE SEQUENCE [LARGE SCALE GENOMIC DNA]</scope>
</reference>
<sequence length="222" mass="25577">MSSFKDIRDFVFVENAHDMFDDEEFCLLYDFYQSKNPDFPYNSYASFDLGEMDPAECNTEFRVEKWHIPLLADRLQISPTFQCPQRSVCDGIEGLCMLLKRLAYPCRYSDMVHRFARLVPVLSMITNTVLDYVYDRHGHRLTQWNNQVMDPNHLQQYADVISAKGSPLDNCFGFVDGTVRPISRPGQHQRAVYNGHKRVHALKFQSVALPNGLIGNLYGPIG</sequence>
<feature type="non-terminal residue" evidence="1">
    <location>
        <position position="222"/>
    </location>
</feature>
<dbReference type="PANTHER" id="PTHR34615">
    <property type="entry name" value="PX DOMAIN-CONTAINING PROTEIN"/>
    <property type="match status" value="1"/>
</dbReference>
<keyword evidence="2" id="KW-1185">Reference proteome</keyword>
<organism evidence="1 2">
    <name type="scientific">Pocillopora meandrina</name>
    <dbReference type="NCBI Taxonomy" id="46732"/>
    <lineage>
        <taxon>Eukaryota</taxon>
        <taxon>Metazoa</taxon>
        <taxon>Cnidaria</taxon>
        <taxon>Anthozoa</taxon>
        <taxon>Hexacorallia</taxon>
        <taxon>Scleractinia</taxon>
        <taxon>Astrocoeniina</taxon>
        <taxon>Pocilloporidae</taxon>
        <taxon>Pocillopora</taxon>
    </lineage>
</organism>
<accession>A0AAU9VPU9</accession>
<dbReference type="AlphaFoldDB" id="A0AAU9VPU9"/>
<evidence type="ECO:0000313" key="2">
    <source>
        <dbReference type="Proteomes" id="UP001159428"/>
    </source>
</evidence>
<evidence type="ECO:0008006" key="3">
    <source>
        <dbReference type="Google" id="ProtNLM"/>
    </source>
</evidence>